<gene>
    <name evidence="5" type="ORF">OsI_31756</name>
</gene>
<feature type="compositionally biased region" description="Basic and acidic residues" evidence="2">
    <location>
        <begin position="345"/>
        <end position="357"/>
    </location>
</feature>
<dbReference type="GO" id="GO:0008270">
    <property type="term" value="F:zinc ion binding"/>
    <property type="evidence" value="ECO:0007669"/>
    <property type="project" value="UniProtKB-KW"/>
</dbReference>
<dbReference type="PROSITE" id="PS50158">
    <property type="entry name" value="ZF_CCHC"/>
    <property type="match status" value="1"/>
</dbReference>
<evidence type="ECO:0000259" key="3">
    <source>
        <dbReference type="PROSITE" id="PS50158"/>
    </source>
</evidence>
<evidence type="ECO:0000313" key="5">
    <source>
        <dbReference type="EMBL" id="EEC84753.1"/>
    </source>
</evidence>
<keyword evidence="1" id="KW-0862">Zinc</keyword>
<dbReference type="GO" id="GO:0003824">
    <property type="term" value="F:catalytic activity"/>
    <property type="evidence" value="ECO:0007669"/>
    <property type="project" value="InterPro"/>
</dbReference>
<dbReference type="SUPFAM" id="SSF56219">
    <property type="entry name" value="DNase I-like"/>
    <property type="match status" value="1"/>
</dbReference>
<dbReference type="InterPro" id="IPR000477">
    <property type="entry name" value="RT_dom"/>
</dbReference>
<dbReference type="InterPro" id="IPR005135">
    <property type="entry name" value="Endo/exonuclease/phosphatase"/>
</dbReference>
<dbReference type="PROSITE" id="PS50878">
    <property type="entry name" value="RT_POL"/>
    <property type="match status" value="1"/>
</dbReference>
<sequence>MASALVLASQEVGEGSRDRDSHGTLEGDAEGFYTEGPGTFTEGEVYEEEEDVIEVNLEDEEVKLAGQWTILSRGDALLVAQFDGIISPSQVPLEVVPIWVRIYDLPLVLMTRERGNLYGSKLGHVREVDVENDGRNKHDFFRIRVDLPVKRPLRKKLAIKIKEQGSEVVRHFDLWYERVPHFCFICGFIGHSDKDCEKKLLTGVAHKLSFRSAASSTSSRQKNGEQWDEAIPPRVDAHDGFESKEKAGDGKIDQLLAEKALVDQLPTEEMIPAMKNLHQQASFGEGSMDETNSQHKRRTTEQRDGKHSGRVKQALLEYGKAAEESKQLQLAPSSTPRALKRFKKEKGESIKVEDREATSSGAADIRQSSNLPWLVMGDFNEVLWQYEHFSKRPRNESQMRAFRDALHSCELHDLGFRGLPHTYDNKREGWNNVKVRLDRAVADGNWRDVFSNAQLSHLVSPCSDHCPIVLQLSGDSRTQGRKKCLQYEIFWEREAAISEVIGEAWSEYGTKEDLGEINKALGKVMIALHSWSRTKCKNVGRELERARKRLSNLLEANADGATVRQVTDNMNDLLYREEMLWLQRSRVSWLKEGDRNTKFFHSRVSKITRLFQTKVSAKMNDKLCEDFTEEEVAIAMFQIGPIKAPGPDGFPAHFYQRNWGGLKSDIVRAVKEFFRSGIMPVGVNDTAIVLIPKIDQPTELKDLRPIGLCNVIYKVVSKCLVNRLKPLLDELISVNQSAFVPGRMITDNALLAFEYFHYIQKNKNPNKAASAYKLDLSKAYDRVDWGFLEQAMYKLGFAHRWVRWIMECITTVRYSVKFNGTLLDSFAPSRGLCQGDPLSPFLFLFLADGLSLLLDEKVQQGVLSPIHICHSAPGISHLLFADDTLLFLKAVPEQAEVIREVLNDYATATGQQINPSKCSIMFGDSSSELVQEAIRDTLQIANNVFEDKYLGFPTPDGRLKKGKFQSIQERIWKRLIQWGENYLSSGGKEILIKALIQAIPVYVMGIFKLPESVCDELTRITRGFWWGGEKGARKTHWKAWDTLTKPKNCGGLGFRDFRLFNQALLARQAWRLIDSPDSLCAMVLKAKYFLNGNLTDTSFGGNASPGWRAIEFGLELLKKGIIWRIGNGRSVRIWRDPWIPRDHSRRPITKKSNYKTKWVTDLLTDAGEWDVNRVRQIFWPIDAEVILKIRVPSQDVSDFVAWHPDRLGRFSVRSAYSLAVSLASENAFSASSAVDRSKAWNMLWKCNVPQKVKIFAWKVALDCLATMVNKKRRKLEATDVCAICGTEEEDSAHALCRCPHAKSLWMAMKESQNISCIMDDGPFGSGWIFDRLEHLLEPERAMFLMVLWRN</sequence>
<feature type="region of interest" description="Disordered" evidence="2">
    <location>
        <begin position="322"/>
        <end position="363"/>
    </location>
</feature>
<feature type="domain" description="CCHC-type" evidence="3">
    <location>
        <begin position="183"/>
        <end position="198"/>
    </location>
</feature>
<feature type="compositionally biased region" description="Polar residues" evidence="2">
    <location>
        <begin position="327"/>
        <end position="336"/>
    </location>
</feature>
<dbReference type="InterPro" id="IPR036691">
    <property type="entry name" value="Endo/exonu/phosph_ase_sf"/>
</dbReference>
<dbReference type="InterPro" id="IPR043502">
    <property type="entry name" value="DNA/RNA_pol_sf"/>
</dbReference>
<keyword evidence="6" id="KW-1185">Reference proteome</keyword>
<dbReference type="Proteomes" id="UP000007015">
    <property type="component" value="Chromosome 9"/>
</dbReference>
<dbReference type="Pfam" id="PF13966">
    <property type="entry name" value="zf-RVT"/>
    <property type="match status" value="1"/>
</dbReference>
<accession>B8BCR5</accession>
<dbReference type="EMBL" id="CM000134">
    <property type="protein sequence ID" value="EEC84753.1"/>
    <property type="molecule type" value="Genomic_DNA"/>
</dbReference>
<dbReference type="Gramene" id="BGIOSGA029588-TA">
    <property type="protein sequence ID" value="BGIOSGA029588-PA"/>
    <property type="gene ID" value="BGIOSGA029588"/>
</dbReference>
<keyword evidence="1" id="KW-0479">Metal-binding</keyword>
<evidence type="ECO:0008006" key="7">
    <source>
        <dbReference type="Google" id="ProtNLM"/>
    </source>
</evidence>
<evidence type="ECO:0000256" key="1">
    <source>
        <dbReference type="PROSITE-ProRule" id="PRU00047"/>
    </source>
</evidence>
<evidence type="ECO:0000259" key="4">
    <source>
        <dbReference type="PROSITE" id="PS50878"/>
    </source>
</evidence>
<dbReference type="CDD" id="cd01650">
    <property type="entry name" value="RT_nLTR_like"/>
    <property type="match status" value="1"/>
</dbReference>
<dbReference type="InterPro" id="IPR001878">
    <property type="entry name" value="Znf_CCHC"/>
</dbReference>
<dbReference type="OMA" id="HICHSAP"/>
<name>B8BCR5_ORYSI</name>
<feature type="compositionally biased region" description="Basic and acidic residues" evidence="2">
    <location>
        <begin position="14"/>
        <end position="25"/>
    </location>
</feature>
<feature type="region of interest" description="Disordered" evidence="2">
    <location>
        <begin position="8"/>
        <end position="40"/>
    </location>
</feature>
<dbReference type="InterPro" id="IPR026960">
    <property type="entry name" value="RVT-Znf"/>
</dbReference>
<organism evidence="5 6">
    <name type="scientific">Oryza sativa subsp. indica</name>
    <name type="common">Rice</name>
    <dbReference type="NCBI Taxonomy" id="39946"/>
    <lineage>
        <taxon>Eukaryota</taxon>
        <taxon>Viridiplantae</taxon>
        <taxon>Streptophyta</taxon>
        <taxon>Embryophyta</taxon>
        <taxon>Tracheophyta</taxon>
        <taxon>Spermatophyta</taxon>
        <taxon>Magnoliopsida</taxon>
        <taxon>Liliopsida</taxon>
        <taxon>Poales</taxon>
        <taxon>Poaceae</taxon>
        <taxon>BOP clade</taxon>
        <taxon>Oryzoideae</taxon>
        <taxon>Oryzeae</taxon>
        <taxon>Oryzinae</taxon>
        <taxon>Oryza</taxon>
        <taxon>Oryza sativa</taxon>
    </lineage>
</organism>
<reference evidence="5 6" key="1">
    <citation type="journal article" date="2005" name="PLoS Biol.">
        <title>The genomes of Oryza sativa: a history of duplications.</title>
        <authorList>
            <person name="Yu J."/>
            <person name="Wang J."/>
            <person name="Lin W."/>
            <person name="Li S."/>
            <person name="Li H."/>
            <person name="Zhou J."/>
            <person name="Ni P."/>
            <person name="Dong W."/>
            <person name="Hu S."/>
            <person name="Zeng C."/>
            <person name="Zhang J."/>
            <person name="Zhang Y."/>
            <person name="Li R."/>
            <person name="Xu Z."/>
            <person name="Li S."/>
            <person name="Li X."/>
            <person name="Zheng H."/>
            <person name="Cong L."/>
            <person name="Lin L."/>
            <person name="Yin J."/>
            <person name="Geng J."/>
            <person name="Li G."/>
            <person name="Shi J."/>
            <person name="Liu J."/>
            <person name="Lv H."/>
            <person name="Li J."/>
            <person name="Wang J."/>
            <person name="Deng Y."/>
            <person name="Ran L."/>
            <person name="Shi X."/>
            <person name="Wang X."/>
            <person name="Wu Q."/>
            <person name="Li C."/>
            <person name="Ren X."/>
            <person name="Wang J."/>
            <person name="Wang X."/>
            <person name="Li D."/>
            <person name="Liu D."/>
            <person name="Zhang X."/>
            <person name="Ji Z."/>
            <person name="Zhao W."/>
            <person name="Sun Y."/>
            <person name="Zhang Z."/>
            <person name="Bao J."/>
            <person name="Han Y."/>
            <person name="Dong L."/>
            <person name="Ji J."/>
            <person name="Chen P."/>
            <person name="Wu S."/>
            <person name="Liu J."/>
            <person name="Xiao Y."/>
            <person name="Bu D."/>
            <person name="Tan J."/>
            <person name="Yang L."/>
            <person name="Ye C."/>
            <person name="Zhang J."/>
            <person name="Xu J."/>
            <person name="Zhou Y."/>
            <person name="Yu Y."/>
            <person name="Zhang B."/>
            <person name="Zhuang S."/>
            <person name="Wei H."/>
            <person name="Liu B."/>
            <person name="Lei M."/>
            <person name="Yu H."/>
            <person name="Li Y."/>
            <person name="Xu H."/>
            <person name="Wei S."/>
            <person name="He X."/>
            <person name="Fang L."/>
            <person name="Zhang Z."/>
            <person name="Zhang Y."/>
            <person name="Huang X."/>
            <person name="Su Z."/>
            <person name="Tong W."/>
            <person name="Li J."/>
            <person name="Tong Z."/>
            <person name="Li S."/>
            <person name="Ye J."/>
            <person name="Wang L."/>
            <person name="Fang L."/>
            <person name="Lei T."/>
            <person name="Chen C."/>
            <person name="Chen H."/>
            <person name="Xu Z."/>
            <person name="Li H."/>
            <person name="Huang H."/>
            <person name="Zhang F."/>
            <person name="Xu H."/>
            <person name="Li N."/>
            <person name="Zhao C."/>
            <person name="Li S."/>
            <person name="Dong L."/>
            <person name="Huang Y."/>
            <person name="Li L."/>
            <person name="Xi Y."/>
            <person name="Qi Q."/>
            <person name="Li W."/>
            <person name="Zhang B."/>
            <person name="Hu W."/>
            <person name="Zhang Y."/>
            <person name="Tian X."/>
            <person name="Jiao Y."/>
            <person name="Liang X."/>
            <person name="Jin J."/>
            <person name="Gao L."/>
            <person name="Zheng W."/>
            <person name="Hao B."/>
            <person name="Liu S."/>
            <person name="Wang W."/>
            <person name="Yuan L."/>
            <person name="Cao M."/>
            <person name="McDermott J."/>
            <person name="Samudrala R."/>
            <person name="Wang J."/>
            <person name="Wong G.K."/>
            <person name="Yang H."/>
        </authorList>
    </citation>
    <scope>NUCLEOTIDE SEQUENCE [LARGE SCALE GENOMIC DNA]</scope>
    <source>
        <strain evidence="6">cv. 93-11</strain>
    </source>
</reference>
<feature type="region of interest" description="Disordered" evidence="2">
    <location>
        <begin position="284"/>
        <end position="310"/>
    </location>
</feature>
<evidence type="ECO:0000256" key="2">
    <source>
        <dbReference type="SAM" id="MobiDB-lite"/>
    </source>
</evidence>
<feature type="compositionally biased region" description="Basic and acidic residues" evidence="2">
    <location>
        <begin position="235"/>
        <end position="249"/>
    </location>
</feature>
<proteinExistence type="predicted"/>
<dbReference type="HOGENOM" id="CLU_000680_33_3_1"/>
<dbReference type="PANTHER" id="PTHR33116">
    <property type="entry name" value="REVERSE TRANSCRIPTASE ZINC-BINDING DOMAIN-CONTAINING PROTEIN-RELATED-RELATED"/>
    <property type="match status" value="1"/>
</dbReference>
<dbReference type="PANTHER" id="PTHR33116:SF86">
    <property type="entry name" value="REVERSE TRANSCRIPTASE DOMAIN-CONTAINING PROTEIN"/>
    <property type="match status" value="1"/>
</dbReference>
<dbReference type="GO" id="GO:0003676">
    <property type="term" value="F:nucleic acid binding"/>
    <property type="evidence" value="ECO:0007669"/>
    <property type="project" value="InterPro"/>
</dbReference>
<keyword evidence="1" id="KW-0863">Zinc-finger</keyword>
<dbReference type="Pfam" id="PF03372">
    <property type="entry name" value="Exo_endo_phos"/>
    <property type="match status" value="1"/>
</dbReference>
<feature type="region of interest" description="Disordered" evidence="2">
    <location>
        <begin position="212"/>
        <end position="249"/>
    </location>
</feature>
<dbReference type="SUPFAM" id="SSF56672">
    <property type="entry name" value="DNA/RNA polymerases"/>
    <property type="match status" value="1"/>
</dbReference>
<feature type="domain" description="Reverse transcriptase" evidence="4">
    <location>
        <begin position="672"/>
        <end position="954"/>
    </location>
</feature>
<evidence type="ECO:0000313" key="6">
    <source>
        <dbReference type="Proteomes" id="UP000007015"/>
    </source>
</evidence>
<dbReference type="Gene3D" id="3.60.10.10">
    <property type="entry name" value="Endonuclease/exonuclease/phosphatase"/>
    <property type="match status" value="1"/>
</dbReference>
<dbReference type="Pfam" id="PF00078">
    <property type="entry name" value="RVT_1"/>
    <property type="match status" value="1"/>
</dbReference>
<protein>
    <recommendedName>
        <fullName evidence="7">Retrotransposon protein, putative, unclassified</fullName>
    </recommendedName>
</protein>
<dbReference type="Pfam" id="PF14392">
    <property type="entry name" value="zf-CCHC_4"/>
    <property type="match status" value="1"/>
</dbReference>
<dbReference type="STRING" id="39946.B8BCR5"/>
<dbReference type="InterPro" id="IPR025836">
    <property type="entry name" value="Zn_knuckle_CX2CX4HX4C"/>
</dbReference>